<evidence type="ECO:0000313" key="4">
    <source>
        <dbReference type="EMBL" id="GAA3929513.1"/>
    </source>
</evidence>
<evidence type="ECO:0000256" key="2">
    <source>
        <dbReference type="SAM" id="Phobius"/>
    </source>
</evidence>
<accession>A0ABP7MST2</accession>
<feature type="signal peptide" evidence="3">
    <location>
        <begin position="1"/>
        <end position="27"/>
    </location>
</feature>
<keyword evidence="5" id="KW-1185">Reference proteome</keyword>
<evidence type="ECO:0000256" key="3">
    <source>
        <dbReference type="SAM" id="SignalP"/>
    </source>
</evidence>
<feature type="transmembrane region" description="Helical" evidence="2">
    <location>
        <begin position="251"/>
        <end position="269"/>
    </location>
</feature>
<protein>
    <recommendedName>
        <fullName evidence="6">LPXTG cell wall anchor domain-containing protein</fullName>
    </recommendedName>
</protein>
<dbReference type="EMBL" id="BAABAJ010000014">
    <property type="protein sequence ID" value="GAA3929513.1"/>
    <property type="molecule type" value="Genomic_DNA"/>
</dbReference>
<sequence>MRRSLISAGALVAAMAGSLVLAPAASASERPNPEFNQQEQLPISAGEYEKGDCPPVPSDKDGWHFVLPGSGKGDDAVFTKLTVEFKPGGIQTVTVFGPPSDKHAYVASEPGAELISASAEINGTLKQNFFNLSHTCPASAKPTPTGTPTTSAPTPTDTPTTGTPTGTPTTDAPTTGTPTTGTPSVTPSESTAPSGTPTTGAPTTGTPGESVSPTSTSSESAGQPVPSASGSTAPGGSAEGDLAETGSSAPVGVLAAVAVALAGAGAFLVSRRRKAQQH</sequence>
<dbReference type="RefSeq" id="WP_345285288.1">
    <property type="nucleotide sequence ID" value="NZ_BAABAJ010000014.1"/>
</dbReference>
<feature type="compositionally biased region" description="Low complexity" evidence="1">
    <location>
        <begin position="142"/>
        <end position="236"/>
    </location>
</feature>
<keyword evidence="2" id="KW-0812">Transmembrane</keyword>
<evidence type="ECO:0000256" key="1">
    <source>
        <dbReference type="SAM" id="MobiDB-lite"/>
    </source>
</evidence>
<reference evidence="5" key="1">
    <citation type="journal article" date="2019" name="Int. J. Syst. Evol. Microbiol.">
        <title>The Global Catalogue of Microorganisms (GCM) 10K type strain sequencing project: providing services to taxonomists for standard genome sequencing and annotation.</title>
        <authorList>
            <consortium name="The Broad Institute Genomics Platform"/>
            <consortium name="The Broad Institute Genome Sequencing Center for Infectious Disease"/>
            <person name="Wu L."/>
            <person name="Ma J."/>
        </authorList>
    </citation>
    <scope>NUCLEOTIDE SEQUENCE [LARGE SCALE GENOMIC DNA]</scope>
    <source>
        <strain evidence="5">JCM 16956</strain>
    </source>
</reference>
<keyword evidence="3" id="KW-0732">Signal</keyword>
<feature type="region of interest" description="Disordered" evidence="1">
    <location>
        <begin position="136"/>
        <end position="245"/>
    </location>
</feature>
<keyword evidence="2" id="KW-0472">Membrane</keyword>
<evidence type="ECO:0008006" key="6">
    <source>
        <dbReference type="Google" id="ProtNLM"/>
    </source>
</evidence>
<proteinExistence type="predicted"/>
<gene>
    <name evidence="4" type="ORF">GCM10022244_43180</name>
</gene>
<evidence type="ECO:0000313" key="5">
    <source>
        <dbReference type="Proteomes" id="UP001501000"/>
    </source>
</evidence>
<keyword evidence="2" id="KW-1133">Transmembrane helix</keyword>
<dbReference type="NCBIfam" id="TIGR01167">
    <property type="entry name" value="LPXTG_anchor"/>
    <property type="match status" value="1"/>
</dbReference>
<feature type="chain" id="PRO_5046180523" description="LPXTG cell wall anchor domain-containing protein" evidence="3">
    <location>
        <begin position="28"/>
        <end position="278"/>
    </location>
</feature>
<organism evidence="4 5">
    <name type="scientific">Streptomyces gulbargensis</name>
    <dbReference type="NCBI Taxonomy" id="364901"/>
    <lineage>
        <taxon>Bacteria</taxon>
        <taxon>Bacillati</taxon>
        <taxon>Actinomycetota</taxon>
        <taxon>Actinomycetes</taxon>
        <taxon>Kitasatosporales</taxon>
        <taxon>Streptomycetaceae</taxon>
        <taxon>Streptomyces</taxon>
    </lineage>
</organism>
<dbReference type="PRINTS" id="PR01217">
    <property type="entry name" value="PRICHEXTENSN"/>
</dbReference>
<name>A0ABP7MST2_9ACTN</name>
<dbReference type="Proteomes" id="UP001501000">
    <property type="component" value="Unassembled WGS sequence"/>
</dbReference>
<comment type="caution">
    <text evidence="4">The sequence shown here is derived from an EMBL/GenBank/DDBJ whole genome shotgun (WGS) entry which is preliminary data.</text>
</comment>